<feature type="coiled-coil region" evidence="1">
    <location>
        <begin position="23"/>
        <end position="62"/>
    </location>
</feature>
<accession>A0ABV4WR64</accession>
<keyword evidence="3" id="KW-1185">Reference proteome</keyword>
<sequence>MTEPNVKTSTFQQAIDVIETLSLEDQEILIDIIQKRIREQKRKQLLQDIAEVEAEYAEGNVKFGTVDDFLAELDK</sequence>
<proteinExistence type="predicted"/>
<dbReference type="EMBL" id="JBHFNT010000216">
    <property type="protein sequence ID" value="MFB2837577.1"/>
    <property type="molecule type" value="Genomic_DNA"/>
</dbReference>
<evidence type="ECO:0000256" key="1">
    <source>
        <dbReference type="SAM" id="Coils"/>
    </source>
</evidence>
<dbReference type="Proteomes" id="UP001576780">
    <property type="component" value="Unassembled WGS sequence"/>
</dbReference>
<name>A0ABV4WR64_9CYAN</name>
<keyword evidence="1" id="KW-0175">Coiled coil</keyword>
<evidence type="ECO:0000313" key="2">
    <source>
        <dbReference type="EMBL" id="MFB2837577.1"/>
    </source>
</evidence>
<reference evidence="2 3" key="1">
    <citation type="submission" date="2024-09" db="EMBL/GenBank/DDBJ databases">
        <title>Floridaenema gen nov. (Aerosakkonemataceae, Aerosakkonematales ord. nov., Cyanobacteria) from benthic tropical and subtropical fresh waters, with the description of four new species.</title>
        <authorList>
            <person name="Moretto J.A."/>
            <person name="Berthold D.E."/>
            <person name="Lefler F.W."/>
            <person name="Huang I.-S."/>
            <person name="Laughinghouse H. IV."/>
        </authorList>
    </citation>
    <scope>NUCLEOTIDE SEQUENCE [LARGE SCALE GENOMIC DNA]</scope>
    <source>
        <strain evidence="2 3">BLCC-F167</strain>
    </source>
</reference>
<dbReference type="RefSeq" id="WP_413279920.1">
    <property type="nucleotide sequence ID" value="NZ_JBHFNT010000216.1"/>
</dbReference>
<protein>
    <submittedName>
        <fullName evidence="2">Uncharacterized protein</fullName>
    </submittedName>
</protein>
<evidence type="ECO:0000313" key="3">
    <source>
        <dbReference type="Proteomes" id="UP001576780"/>
    </source>
</evidence>
<organism evidence="2 3">
    <name type="scientific">Floridaenema evergladense BLCC-F167</name>
    <dbReference type="NCBI Taxonomy" id="3153639"/>
    <lineage>
        <taxon>Bacteria</taxon>
        <taxon>Bacillati</taxon>
        <taxon>Cyanobacteriota</taxon>
        <taxon>Cyanophyceae</taxon>
        <taxon>Oscillatoriophycideae</taxon>
        <taxon>Aerosakkonematales</taxon>
        <taxon>Aerosakkonemataceae</taxon>
        <taxon>Floridanema</taxon>
        <taxon>Floridanema evergladense</taxon>
    </lineage>
</organism>
<comment type="caution">
    <text evidence="2">The sequence shown here is derived from an EMBL/GenBank/DDBJ whole genome shotgun (WGS) entry which is preliminary data.</text>
</comment>
<gene>
    <name evidence="2" type="ORF">ACE1CA_23860</name>
</gene>